<sequence>MKQVQREEMPWLKAFLHDDLVNEHSVGFSLNMADPIIRRGRIQALTVKEEVHSRTSIRVAPREFKALVPCYYGKGLGAFLYSFFYIRVVLNWNVAF</sequence>
<keyword evidence="2" id="KW-1185">Reference proteome</keyword>
<evidence type="ECO:0000313" key="1">
    <source>
        <dbReference type="EMBL" id="MBS8265028.1"/>
    </source>
</evidence>
<name>A0A944GWK7_9BACI</name>
<evidence type="ECO:0000313" key="2">
    <source>
        <dbReference type="Proteomes" id="UP000761411"/>
    </source>
</evidence>
<organism evidence="1 2">
    <name type="scientific">Mesobacillus boroniphilus</name>
    <dbReference type="NCBI Taxonomy" id="308892"/>
    <lineage>
        <taxon>Bacteria</taxon>
        <taxon>Bacillati</taxon>
        <taxon>Bacillota</taxon>
        <taxon>Bacilli</taxon>
        <taxon>Bacillales</taxon>
        <taxon>Bacillaceae</taxon>
        <taxon>Mesobacillus</taxon>
    </lineage>
</organism>
<gene>
    <name evidence="1" type="ORF">DYI25_11300</name>
</gene>
<dbReference type="AlphaFoldDB" id="A0A944GWK7"/>
<dbReference type="Proteomes" id="UP000761411">
    <property type="component" value="Unassembled WGS sequence"/>
</dbReference>
<reference evidence="1 2" key="1">
    <citation type="journal article" date="2021" name="Microorganisms">
        <title>Bacterial Dimethylsulfoniopropionate Biosynthesis in the East China Sea.</title>
        <authorList>
            <person name="Liu J."/>
            <person name="Zhang Y."/>
            <person name="Liu J."/>
            <person name="Zhong H."/>
            <person name="Williams B.T."/>
            <person name="Zheng Y."/>
            <person name="Curson A.R.J."/>
            <person name="Sun C."/>
            <person name="Sun H."/>
            <person name="Song D."/>
            <person name="Wagner Mackenzie B."/>
            <person name="Bermejo Martinez A."/>
            <person name="Todd J.D."/>
            <person name="Zhang X.H."/>
        </authorList>
    </citation>
    <scope>NUCLEOTIDE SEQUENCE [LARGE SCALE GENOMIC DNA]</scope>
    <source>
        <strain evidence="1 2">ESS08</strain>
    </source>
</reference>
<comment type="caution">
    <text evidence="1">The sequence shown here is derived from an EMBL/GenBank/DDBJ whole genome shotgun (WGS) entry which is preliminary data.</text>
</comment>
<accession>A0A944GWK7</accession>
<dbReference type="EMBL" id="QTKX01000001">
    <property type="protein sequence ID" value="MBS8265028.1"/>
    <property type="molecule type" value="Genomic_DNA"/>
</dbReference>
<protein>
    <submittedName>
        <fullName evidence="1">Uncharacterized protein</fullName>
    </submittedName>
</protein>
<proteinExistence type="predicted"/>